<dbReference type="Pfam" id="PF17755">
    <property type="entry name" value="UvrA_DNA-bind"/>
    <property type="match status" value="1"/>
</dbReference>
<comment type="subcellular location">
    <subcellularLocation>
        <location evidence="1">Cytoplasm</location>
    </subcellularLocation>
</comment>
<dbReference type="Pfam" id="PF17760">
    <property type="entry name" value="UvrA_inter"/>
    <property type="match status" value="1"/>
</dbReference>
<dbReference type="GO" id="GO:0006281">
    <property type="term" value="P:DNA repair"/>
    <property type="evidence" value="ECO:0007669"/>
    <property type="project" value="UniProtKB-KW"/>
</dbReference>
<dbReference type="InterPro" id="IPR017871">
    <property type="entry name" value="ABC_transporter-like_CS"/>
</dbReference>
<keyword evidence="5" id="KW-0677">Repeat</keyword>
<reference evidence="21" key="3">
    <citation type="submission" date="2025-08" db="UniProtKB">
        <authorList>
            <consortium name="RefSeq"/>
        </authorList>
    </citation>
    <scope>IDENTIFICATION</scope>
</reference>
<dbReference type="Gene3D" id="3.40.50.300">
    <property type="entry name" value="P-loop containing nucleotide triphosphate hydrolases"/>
    <property type="match status" value="5"/>
</dbReference>
<dbReference type="GO" id="GO:0016887">
    <property type="term" value="F:ATP hydrolysis activity"/>
    <property type="evidence" value="ECO:0007669"/>
    <property type="project" value="InterPro"/>
</dbReference>
<dbReference type="Gene3D" id="3.30.1490.20">
    <property type="entry name" value="ATP-grasp fold, A domain"/>
    <property type="match status" value="1"/>
</dbReference>
<dbReference type="GO" id="GO:0005737">
    <property type="term" value="C:cytoplasm"/>
    <property type="evidence" value="ECO:0007669"/>
    <property type="project" value="UniProtKB-SubCell"/>
</dbReference>
<sequence>MDQAPNRPASDADQGAYLGNAIRIRGARQNNLRNLSLDIPTGELLVVTGVSGSGKSSLVFDTLYAEGQRRYVETFSAYARQFLDRQDRPQVDRIDGVPPAIAIDQTNPVRNSRSTVGTMTELNDHLKLLFARAATLFCRCCARPVRRDGPESVLAALQTQAAAAPDARVLVTFDALVPGNFSADEVRAFLEAQGYTRIHEPAPGTAEPPLPAPVIDEAPAGKKKPAKAAGAKPAAKTARAKAKVASDVPPQRLIVVQDRFRGASLDLTRASEAIEAAFAAGQGHCALRFIDADGGERVERFSTGFHCANCGIDYKEPTPAGFSFNSPLGACEACRGFGRVIGVDFGLVIPDERKSLREGAVKPWQTESFKEAQEELIGYAVRRGIAIDTPWRDMSERDRHWVLEGEPEWISWDKSFPGVWYGVRRFFAWLESKAYKMHIRVLLSKYRSYTQCEVCKGSRLKPDALLWRVGGREAADAALAGRARFLPPGSDWSREQLDALPGLTIHDLMNVAVDRLRDFVESLDLSHLTAQAAELLMGELRSRSRFLSEVGLGYLTLDRQSRTLSGGEVQRINLTTALGTSLVGTLFVLDEPSIGLHPRDMDRVIAVMRRLRDAGNSLVVVEHDPQVMLAADELLEIGPGPGERGGAIVFRGTPEEARELESATTAPDTARAADVSGAPARDGMTPIGRSLTGDWLAGRKRIRLDRAALAPDAATQWLTLSGAREHNLRDVNLRLPLGRLIAVTGVSGSGKSTLITDVLMGALDKHFGRPVERGGEFDALAGADFIADAVMVDQTAIGRTARSNPASYVGAFDAIRDVFARSPEARKRGYTAGTFSFNAGDGRCPVCGGTGFEHVEMQFLSDVYLRCPECDGKRYRPETLEVKVGSTDIDGLYREASIDQVLDMTVNEALHFFHEEMAVKLGLSSLVDVGLDYLKLGQPVPTLSGGEAQRLKLAGHLAAAHAKDAKVRKLATKKKLFLFDEPTTGLHFEDVAVLLRAFEKLLAAGHTLVVIEHNLDLIRAADWIIDLGPEGGDAGGSIVAEGTPAQVAATDTWTGRALAEYERALAVPGGAVPGTGIEPVRPAVGRATAQALASDGKPDASTPSSANDSALLRAAEPRAGYLVTREGSVAIEGGAPVANDPHHRAQPPSSIRIHHAREHNLKNLDVEIPRDAFTVITGPSGSGKSTLAFDILFAEGQRRYLESLNAYARSIVQPQGKPEVDAIHGIPPTVAIEQRTSRGGRKSTVATLTEIYHFLRLLYVKLGTQYCITCNVPVEAQSFDTIAARLMRDWRGQRVGLLAPLVIGRKGVYTDLAKWAAGKGYTHLRVDGQFLPTDKFPRIDRFKEHNIELPVADVEIAPENEARVREALTTAIDLGKGFVVVLSGLDSLAQTFASDPTGGAASLASTMFSTKRACPCCGQSYADLDPRLFSYNSSHGWCRHCYGTGLRLRGFTPPDERERNQSAQGDASWRDAAEDAADAAADAARSAGEIEEPCPACHGARLNPVALAVRFRDRSIAEVSAQSVLDCAGFVDGLQLDGREGAIARDVITEIRARLSFLAEVGLDYLALDRAAPTLSGGEAQRIRLAAQLGSSLQGVCYILDEPTIGLHPRDNRMLLDVLDKLRANGNTLVVVEHDEDTIRRADHVIDIGPGAGVRGGSIVGQGSADELDPATSITGRFLHHPLQHPLHELRPVEADTPRLQLRGAALHNLRGVDADFPLGRLTVVTGVSGSGKSTLAREVLHDNAHRVVVARNGVPPKEPTPPQTLARGGGTLAGLDLIDRVLEVDQTPIGKTPRSCPATYVGIWDEIRKLFADSQDARLRGYTPSRFSFNTSGGRCETCEGQGVTTVEMSFLPDVKTVCEACGGARFNRATLEVKLRGKSIGDVLAMNIDDAIGYFENHPKLLHALKLMQDVGLGYLTLGQPSPTLSGGEAQRIKLVTELAKVRDDITRRGQRAPRTLYVLDEPTVGLHMSDVEKLIHVLHRLVDGGNTVVVIEHDLDLIAEADWLVDLGPEGGTRGGEVVAEGPPAALVAAPGRSHTARILGEFLAERAKRAAG</sequence>
<keyword evidence="14" id="KW-0234">DNA repair</keyword>
<dbReference type="GO" id="GO:0008270">
    <property type="term" value="F:zinc ion binding"/>
    <property type="evidence" value="ECO:0007669"/>
    <property type="project" value="UniProtKB-KW"/>
</dbReference>
<protein>
    <recommendedName>
        <fullName evidence="16">UvrABC system protein A</fullName>
    </recommendedName>
    <alternativeName>
        <fullName evidence="17">Excinuclease ABC subunit A</fullName>
    </alternativeName>
</protein>
<keyword evidence="3" id="KW-0963">Cytoplasm</keyword>
<evidence type="ECO:0000313" key="20">
    <source>
        <dbReference type="Proteomes" id="UP000675920"/>
    </source>
</evidence>
<accession>A0A8B6X7V8</accession>
<evidence type="ECO:0000256" key="2">
    <source>
        <dbReference type="ARBA" id="ARBA00022475"/>
    </source>
</evidence>
<keyword evidence="11" id="KW-0067">ATP-binding</keyword>
<evidence type="ECO:0000256" key="18">
    <source>
        <dbReference type="SAM" id="MobiDB-lite"/>
    </source>
</evidence>
<keyword evidence="10" id="KW-0862">Zinc</keyword>
<comment type="similarity">
    <text evidence="15">Belongs to the ABC transporter superfamily. UvrA family.</text>
</comment>
<dbReference type="InterPro" id="IPR041552">
    <property type="entry name" value="UvrA_DNA-bd"/>
</dbReference>
<dbReference type="PROSITE" id="PS50893">
    <property type="entry name" value="ABC_TRANSPORTER_2"/>
    <property type="match status" value="2"/>
</dbReference>
<dbReference type="Proteomes" id="UP000675920">
    <property type="component" value="Unplaced"/>
</dbReference>
<evidence type="ECO:0000256" key="3">
    <source>
        <dbReference type="ARBA" id="ARBA00022490"/>
    </source>
</evidence>
<feature type="domain" description="ABC transporter" evidence="19">
    <location>
        <begin position="1145"/>
        <end position="1675"/>
    </location>
</feature>
<evidence type="ECO:0000256" key="1">
    <source>
        <dbReference type="ARBA" id="ARBA00004496"/>
    </source>
</evidence>
<dbReference type="OrthoDB" id="9809851at2"/>
<reference evidence="21" key="1">
    <citation type="journal article" date="2006" name="Chem. Rev.">
        <title>Prokaryotic nucleotide excision repair: the UvrABC system.</title>
        <authorList>
            <person name="Truglio J.J."/>
            <person name="Croteau D.L."/>
            <person name="Van Houten B."/>
            <person name="Kisker C."/>
        </authorList>
    </citation>
    <scope>NUCLEOTIDE SEQUENCE</scope>
</reference>
<evidence type="ECO:0000256" key="17">
    <source>
        <dbReference type="ARBA" id="ARBA00042156"/>
    </source>
</evidence>
<feature type="region of interest" description="Disordered" evidence="18">
    <location>
        <begin position="1089"/>
        <end position="1109"/>
    </location>
</feature>
<dbReference type="PANTHER" id="PTHR43152">
    <property type="entry name" value="UVRABC SYSTEM PROTEIN A"/>
    <property type="match status" value="1"/>
</dbReference>
<keyword evidence="20" id="KW-1185">Reference proteome</keyword>
<dbReference type="Gene3D" id="1.20.1580.10">
    <property type="entry name" value="ABC transporter ATPase like domain"/>
    <property type="match status" value="3"/>
</dbReference>
<evidence type="ECO:0000256" key="11">
    <source>
        <dbReference type="ARBA" id="ARBA00022840"/>
    </source>
</evidence>
<evidence type="ECO:0000259" key="19">
    <source>
        <dbReference type="PROSITE" id="PS50893"/>
    </source>
</evidence>
<evidence type="ECO:0000256" key="15">
    <source>
        <dbReference type="ARBA" id="ARBA00038000"/>
    </source>
</evidence>
<reference evidence="21" key="2">
    <citation type="journal article" date="2012" name="Nat. Struct. Mol. Biol.">
        <title>Structure and mechanism of the UvrA-UvrB DNA damage sensor.</title>
        <authorList>
            <person name="Pakotiprapha D."/>
            <person name="Samuels M."/>
            <person name="Shen K."/>
            <person name="Hu J.H."/>
            <person name="Jeruzalmi D."/>
        </authorList>
    </citation>
    <scope>NUCLEOTIDE SEQUENCE</scope>
</reference>
<evidence type="ECO:0000256" key="16">
    <source>
        <dbReference type="ARBA" id="ARBA00039316"/>
    </source>
</evidence>
<feature type="region of interest" description="Disordered" evidence="18">
    <location>
        <begin position="661"/>
        <end position="684"/>
    </location>
</feature>
<name>A0A8B6X7V8_9BURK</name>
<keyword evidence="13" id="KW-0238">DNA-binding</keyword>
<keyword evidence="2" id="KW-0472">Membrane</keyword>
<keyword evidence="8" id="KW-0228">DNA excision</keyword>
<evidence type="ECO:0000256" key="6">
    <source>
        <dbReference type="ARBA" id="ARBA00022741"/>
    </source>
</evidence>
<evidence type="ECO:0000256" key="10">
    <source>
        <dbReference type="ARBA" id="ARBA00022833"/>
    </source>
</evidence>
<dbReference type="PANTHER" id="PTHR43152:SF3">
    <property type="entry name" value="UVRABC SYSTEM PROTEIN A"/>
    <property type="match status" value="1"/>
</dbReference>
<dbReference type="SMART" id="SM00382">
    <property type="entry name" value="AAA"/>
    <property type="match status" value="3"/>
</dbReference>
<evidence type="ECO:0000256" key="13">
    <source>
        <dbReference type="ARBA" id="ARBA00023125"/>
    </source>
</evidence>
<dbReference type="GO" id="GO:0005524">
    <property type="term" value="F:ATP binding"/>
    <property type="evidence" value="ECO:0007669"/>
    <property type="project" value="UniProtKB-KW"/>
</dbReference>
<keyword evidence="12" id="KW-0267">Excision nuclease</keyword>
<evidence type="ECO:0000256" key="4">
    <source>
        <dbReference type="ARBA" id="ARBA00022723"/>
    </source>
</evidence>
<organism evidence="20 21">
    <name type="scientific">Derxia gummosa DSM 723</name>
    <dbReference type="NCBI Taxonomy" id="1121388"/>
    <lineage>
        <taxon>Bacteria</taxon>
        <taxon>Pseudomonadati</taxon>
        <taxon>Pseudomonadota</taxon>
        <taxon>Betaproteobacteria</taxon>
        <taxon>Burkholderiales</taxon>
        <taxon>Alcaligenaceae</taxon>
        <taxon>Derxia</taxon>
    </lineage>
</organism>
<keyword evidence="2" id="KW-1003">Cell membrane</keyword>
<evidence type="ECO:0000313" key="21">
    <source>
        <dbReference type="RefSeq" id="WP_034411002.1"/>
    </source>
</evidence>
<keyword evidence="6" id="KW-0547">Nucleotide-binding</keyword>
<evidence type="ECO:0000256" key="7">
    <source>
        <dbReference type="ARBA" id="ARBA00022763"/>
    </source>
</evidence>
<keyword evidence="9" id="KW-0863">Zinc-finger</keyword>
<dbReference type="InterPro" id="IPR041102">
    <property type="entry name" value="UvrA_inter"/>
</dbReference>
<feature type="region of interest" description="Disordered" evidence="18">
    <location>
        <begin position="199"/>
        <end position="243"/>
    </location>
</feature>
<dbReference type="SUPFAM" id="SSF52540">
    <property type="entry name" value="P-loop containing nucleoside triphosphate hydrolases"/>
    <property type="match status" value="4"/>
</dbReference>
<evidence type="ECO:0000256" key="12">
    <source>
        <dbReference type="ARBA" id="ARBA00022881"/>
    </source>
</evidence>
<evidence type="ECO:0000256" key="8">
    <source>
        <dbReference type="ARBA" id="ARBA00022769"/>
    </source>
</evidence>
<dbReference type="GO" id="GO:0003677">
    <property type="term" value="F:DNA binding"/>
    <property type="evidence" value="ECO:0007669"/>
    <property type="project" value="UniProtKB-KW"/>
</dbReference>
<dbReference type="InterPro" id="IPR013815">
    <property type="entry name" value="ATP_grasp_subdomain_1"/>
</dbReference>
<feature type="region of interest" description="Disordered" evidence="18">
    <location>
        <begin position="1452"/>
        <end position="1471"/>
    </location>
</feature>
<dbReference type="GO" id="GO:0004518">
    <property type="term" value="F:nuclease activity"/>
    <property type="evidence" value="ECO:0007669"/>
    <property type="project" value="UniProtKB-KW"/>
</dbReference>
<evidence type="ECO:0000256" key="5">
    <source>
        <dbReference type="ARBA" id="ARBA00022737"/>
    </source>
</evidence>
<dbReference type="Gene3D" id="1.10.8.280">
    <property type="entry name" value="ABC transporter ATPase domain-like"/>
    <property type="match status" value="1"/>
</dbReference>
<evidence type="ECO:0000256" key="9">
    <source>
        <dbReference type="ARBA" id="ARBA00022771"/>
    </source>
</evidence>
<feature type="compositionally biased region" description="Low complexity" evidence="18">
    <location>
        <begin position="227"/>
        <end position="237"/>
    </location>
</feature>
<keyword evidence="7" id="KW-0227">DNA damage</keyword>
<keyword evidence="4" id="KW-0479">Metal-binding</keyword>
<dbReference type="Gene3D" id="3.30.190.20">
    <property type="match status" value="1"/>
</dbReference>
<dbReference type="InterPro" id="IPR027417">
    <property type="entry name" value="P-loop_NTPase"/>
</dbReference>
<evidence type="ECO:0000256" key="14">
    <source>
        <dbReference type="ARBA" id="ARBA00023204"/>
    </source>
</evidence>
<feature type="compositionally biased region" description="Low complexity" evidence="18">
    <location>
        <begin position="663"/>
        <end position="674"/>
    </location>
</feature>
<feature type="domain" description="ABC transporter" evidence="19">
    <location>
        <begin position="702"/>
        <end position="1054"/>
    </location>
</feature>
<dbReference type="PROSITE" id="PS00211">
    <property type="entry name" value="ABC_TRANSPORTER_1"/>
    <property type="match status" value="2"/>
</dbReference>
<dbReference type="InterPro" id="IPR003593">
    <property type="entry name" value="AAA+_ATPase"/>
</dbReference>
<dbReference type="RefSeq" id="WP_034411002.1">
    <property type="nucleotide sequence ID" value="NZ_AXWS01000008.1"/>
</dbReference>
<dbReference type="InterPro" id="IPR003439">
    <property type="entry name" value="ABC_transporter-like_ATP-bd"/>
</dbReference>
<proteinExistence type="inferred from homology"/>